<evidence type="ECO:0000313" key="2">
    <source>
        <dbReference type="Proteomes" id="UP001173801"/>
    </source>
</evidence>
<dbReference type="EMBL" id="JANURM010000002">
    <property type="protein sequence ID" value="MDL0088474.1"/>
    <property type="molecule type" value="Genomic_DNA"/>
</dbReference>
<reference evidence="1" key="1">
    <citation type="submission" date="2022-08" db="EMBL/GenBank/DDBJ databases">
        <authorList>
            <person name="Wang H."/>
        </authorList>
    </citation>
    <scope>NUCLEOTIDE SEQUENCE</scope>
    <source>
        <strain evidence="1">PS10</strain>
    </source>
</reference>
<sequence>MRLTIIFFTFITLFANSYELAKNHAEIYKKALPFRTTDNLILTDILAVGDSLIYRYSVNETMKNPVLRFSDDELEDYKKTLTKIALKNSCKDKIVLNLLNNGIVIEHLFYFELSKLLFEVHINRQKCDEIGL</sequence>
<dbReference type="RefSeq" id="WP_284937119.1">
    <property type="nucleotide sequence ID" value="NZ_JANURM010000002.1"/>
</dbReference>
<proteinExistence type="predicted"/>
<evidence type="ECO:0000313" key="1">
    <source>
        <dbReference type="EMBL" id="MDL0088474.1"/>
    </source>
</evidence>
<comment type="caution">
    <text evidence="1">The sequence shown here is derived from an EMBL/GenBank/DDBJ whole genome shotgun (WGS) entry which is preliminary data.</text>
</comment>
<accession>A0ABT7HQ01</accession>
<protein>
    <submittedName>
        <fullName evidence="1">Uncharacterized protein</fullName>
    </submittedName>
</protein>
<organism evidence="1 2">
    <name type="scientific">Campylobacter gastrosuis</name>
    <dbReference type="NCBI Taxonomy" id="2974576"/>
    <lineage>
        <taxon>Bacteria</taxon>
        <taxon>Pseudomonadati</taxon>
        <taxon>Campylobacterota</taxon>
        <taxon>Epsilonproteobacteria</taxon>
        <taxon>Campylobacterales</taxon>
        <taxon>Campylobacteraceae</taxon>
        <taxon>Campylobacter</taxon>
    </lineage>
</organism>
<name>A0ABT7HQ01_9BACT</name>
<keyword evidence="2" id="KW-1185">Reference proteome</keyword>
<gene>
    <name evidence="1" type="ORF">NYG85_03665</name>
</gene>
<reference evidence="1" key="2">
    <citation type="journal article" date="2023" name="Microorganisms">
        <title>Isolation and Genomic Characteristics of Cat-Borne Campylobacter felis sp. nov. and Sheep-Borne Campylobacter ovis sp. nov.</title>
        <authorList>
            <person name="Wang H."/>
            <person name="Li Y."/>
            <person name="Gu Y."/>
            <person name="Zhou G."/>
            <person name="Chen X."/>
            <person name="Zhang X."/>
            <person name="Shao Z."/>
            <person name="Zhang J."/>
            <person name="Zhang M."/>
        </authorList>
    </citation>
    <scope>NUCLEOTIDE SEQUENCE</scope>
    <source>
        <strain evidence="1">PS10</strain>
    </source>
</reference>
<dbReference type="Proteomes" id="UP001173801">
    <property type="component" value="Unassembled WGS sequence"/>
</dbReference>